<keyword evidence="17" id="KW-1185">Reference proteome</keyword>
<feature type="transmembrane region" description="Helical" evidence="14">
    <location>
        <begin position="173"/>
        <end position="192"/>
    </location>
</feature>
<comment type="subcellular location">
    <subcellularLocation>
        <location evidence="1 14">Cell membrane</location>
        <topology evidence="1 14">Multi-pass membrane protein</topology>
    </subcellularLocation>
</comment>
<protein>
    <recommendedName>
        <fullName evidence="14">Olfactory receptor</fullName>
    </recommendedName>
</protein>
<evidence type="ECO:0000256" key="7">
    <source>
        <dbReference type="ARBA" id="ARBA00023040"/>
    </source>
</evidence>
<accession>A0ABN9GAG0</accession>
<dbReference type="PROSITE" id="PS00237">
    <property type="entry name" value="G_PROTEIN_RECEP_F1_1"/>
    <property type="match status" value="1"/>
</dbReference>
<dbReference type="Proteomes" id="UP001162483">
    <property type="component" value="Unassembled WGS sequence"/>
</dbReference>
<keyword evidence="4 13" id="KW-0812">Transmembrane</keyword>
<dbReference type="CDD" id="cd13954">
    <property type="entry name" value="7tmA_OR"/>
    <property type="match status" value="1"/>
</dbReference>
<dbReference type="InterPro" id="IPR050939">
    <property type="entry name" value="Olfactory_GPCR1"/>
</dbReference>
<name>A0ABN9GAG0_9NEOB</name>
<dbReference type="EMBL" id="CATNWA010017989">
    <property type="protein sequence ID" value="CAI9604546.1"/>
    <property type="molecule type" value="Genomic_DNA"/>
</dbReference>
<dbReference type="PANTHER" id="PTHR24242:SF359">
    <property type="entry name" value="ODORANT RECEPTOR-RELATED"/>
    <property type="match status" value="1"/>
</dbReference>
<feature type="transmembrane region" description="Helical" evidence="14">
    <location>
        <begin position="213"/>
        <end position="234"/>
    </location>
</feature>
<keyword evidence="7 13" id="KW-0297">G-protein coupled receptor</keyword>
<keyword evidence="11" id="KW-0325">Glycoprotein</keyword>
<dbReference type="InterPro" id="IPR000276">
    <property type="entry name" value="GPCR_Rhodpsn"/>
</dbReference>
<dbReference type="SUPFAM" id="SSF81321">
    <property type="entry name" value="Family A G protein-coupled receptor-like"/>
    <property type="match status" value="1"/>
</dbReference>
<evidence type="ECO:0000256" key="8">
    <source>
        <dbReference type="ARBA" id="ARBA00023136"/>
    </source>
</evidence>
<evidence type="ECO:0000256" key="5">
    <source>
        <dbReference type="ARBA" id="ARBA00022725"/>
    </source>
</evidence>
<evidence type="ECO:0000256" key="10">
    <source>
        <dbReference type="ARBA" id="ARBA00023170"/>
    </source>
</evidence>
<proteinExistence type="inferred from homology"/>
<keyword evidence="5 14" id="KW-0552">Olfaction</keyword>
<keyword evidence="3 14" id="KW-0716">Sensory transduction</keyword>
<evidence type="ECO:0000256" key="11">
    <source>
        <dbReference type="ARBA" id="ARBA00023180"/>
    </source>
</evidence>
<reference evidence="16" key="1">
    <citation type="submission" date="2023-05" db="EMBL/GenBank/DDBJ databases">
        <authorList>
            <person name="Stuckert A."/>
        </authorList>
    </citation>
    <scope>NUCLEOTIDE SEQUENCE</scope>
</reference>
<dbReference type="InterPro" id="IPR017452">
    <property type="entry name" value="GPCR_Rhodpsn_7TM"/>
</dbReference>
<feature type="domain" description="G-protein coupled receptors family 1 profile" evidence="15">
    <location>
        <begin position="15"/>
        <end position="263"/>
    </location>
</feature>
<evidence type="ECO:0000256" key="9">
    <source>
        <dbReference type="ARBA" id="ARBA00023157"/>
    </source>
</evidence>
<evidence type="ECO:0000313" key="16">
    <source>
        <dbReference type="EMBL" id="CAI9604546.1"/>
    </source>
</evidence>
<keyword evidence="2 14" id="KW-1003">Cell membrane</keyword>
<feature type="transmembrane region" description="Helical" evidence="14">
    <location>
        <begin position="6"/>
        <end position="25"/>
    </location>
</feature>
<evidence type="ECO:0000256" key="4">
    <source>
        <dbReference type="ARBA" id="ARBA00022692"/>
    </source>
</evidence>
<keyword evidence="8 14" id="KW-0472">Membrane</keyword>
<dbReference type="PROSITE" id="PS50262">
    <property type="entry name" value="G_PROTEIN_RECEP_F1_2"/>
    <property type="match status" value="1"/>
</dbReference>
<feature type="transmembrane region" description="Helical" evidence="14">
    <location>
        <begin position="72"/>
        <end position="94"/>
    </location>
</feature>
<evidence type="ECO:0000256" key="1">
    <source>
        <dbReference type="ARBA" id="ARBA00004651"/>
    </source>
</evidence>
<evidence type="ECO:0000256" key="6">
    <source>
        <dbReference type="ARBA" id="ARBA00022989"/>
    </source>
</evidence>
<evidence type="ECO:0000256" key="3">
    <source>
        <dbReference type="ARBA" id="ARBA00022606"/>
    </source>
</evidence>
<feature type="transmembrane region" description="Helical" evidence="14">
    <location>
        <begin position="246"/>
        <end position="265"/>
    </location>
</feature>
<dbReference type="Pfam" id="PF13853">
    <property type="entry name" value="7tm_4"/>
    <property type="match status" value="1"/>
</dbReference>
<sequence length="284" mass="32269">MSGIILIMYILSVTGNIIIIFMVCVDKHLSSPMYFFIANLSFIEILYTSVITPKLLAVLIGNNRIISFNGCITQFYLFFCLGSTECFLLAVMSYDRYTAICNPLLYNIIMRRPVCCYLVTASWMGSFFPNLIATLIIANLKFCGQNIQHFFCDLFPLLQLSCYNTNKLQTFNFFTASTIVLLSFSLTLWTYIRIIMTISTIPSNNNRCKAFSTCTSHLTVVLIFFGTVAFVYLRPSVSTDFILNKALSLIYIVVTPVVNPLIYSFRNNDVKMAIKSYLKNIKLG</sequence>
<dbReference type="PRINTS" id="PR00237">
    <property type="entry name" value="GPCRRHODOPSN"/>
</dbReference>
<evidence type="ECO:0000256" key="12">
    <source>
        <dbReference type="ARBA" id="ARBA00023224"/>
    </source>
</evidence>
<feature type="transmembrane region" description="Helical" evidence="14">
    <location>
        <begin position="114"/>
        <end position="138"/>
    </location>
</feature>
<organism evidence="16 17">
    <name type="scientific">Staurois parvus</name>
    <dbReference type="NCBI Taxonomy" id="386267"/>
    <lineage>
        <taxon>Eukaryota</taxon>
        <taxon>Metazoa</taxon>
        <taxon>Chordata</taxon>
        <taxon>Craniata</taxon>
        <taxon>Vertebrata</taxon>
        <taxon>Euteleostomi</taxon>
        <taxon>Amphibia</taxon>
        <taxon>Batrachia</taxon>
        <taxon>Anura</taxon>
        <taxon>Neobatrachia</taxon>
        <taxon>Ranoidea</taxon>
        <taxon>Ranidae</taxon>
        <taxon>Staurois</taxon>
    </lineage>
</organism>
<dbReference type="PRINTS" id="PR00245">
    <property type="entry name" value="OLFACTORYR"/>
</dbReference>
<comment type="caution">
    <text evidence="16">The sequence shown here is derived from an EMBL/GenBank/DDBJ whole genome shotgun (WGS) entry which is preliminary data.</text>
</comment>
<evidence type="ECO:0000256" key="2">
    <source>
        <dbReference type="ARBA" id="ARBA00022475"/>
    </source>
</evidence>
<keyword evidence="12 13" id="KW-0807">Transducer</keyword>
<evidence type="ECO:0000256" key="14">
    <source>
        <dbReference type="RuleBase" id="RU363047"/>
    </source>
</evidence>
<evidence type="ECO:0000256" key="13">
    <source>
        <dbReference type="RuleBase" id="RU000688"/>
    </source>
</evidence>
<evidence type="ECO:0000259" key="15">
    <source>
        <dbReference type="PROSITE" id="PS50262"/>
    </source>
</evidence>
<keyword evidence="6 14" id="KW-1133">Transmembrane helix</keyword>
<dbReference type="InterPro" id="IPR000725">
    <property type="entry name" value="Olfact_rcpt"/>
</dbReference>
<keyword evidence="10 13" id="KW-0675">Receptor</keyword>
<keyword evidence="9" id="KW-1015">Disulfide bond</keyword>
<feature type="transmembrane region" description="Helical" evidence="14">
    <location>
        <begin position="32"/>
        <end position="52"/>
    </location>
</feature>
<gene>
    <name evidence="16" type="ORF">SPARVUS_LOCUS13477739</name>
</gene>
<dbReference type="Gene3D" id="1.20.1070.10">
    <property type="entry name" value="Rhodopsin 7-helix transmembrane proteins"/>
    <property type="match status" value="1"/>
</dbReference>
<comment type="similarity">
    <text evidence="13">Belongs to the G-protein coupled receptor 1 family.</text>
</comment>
<evidence type="ECO:0000313" key="17">
    <source>
        <dbReference type="Proteomes" id="UP001162483"/>
    </source>
</evidence>
<dbReference type="PANTHER" id="PTHR24242">
    <property type="entry name" value="G-PROTEIN COUPLED RECEPTOR"/>
    <property type="match status" value="1"/>
</dbReference>